<keyword evidence="1" id="KW-0732">Signal</keyword>
<dbReference type="GO" id="GO:0030976">
    <property type="term" value="F:thiamine pyrophosphate binding"/>
    <property type="evidence" value="ECO:0007669"/>
    <property type="project" value="TreeGrafter"/>
</dbReference>
<evidence type="ECO:0000313" key="3">
    <source>
        <dbReference type="EMBL" id="QEE19238.1"/>
    </source>
</evidence>
<dbReference type="GO" id="GO:0030975">
    <property type="term" value="F:thiamine binding"/>
    <property type="evidence" value="ECO:0007669"/>
    <property type="project" value="TreeGrafter"/>
</dbReference>
<dbReference type="OrthoDB" id="6776301at2"/>
<dbReference type="PANTHER" id="PTHR30006">
    <property type="entry name" value="THIAMINE-BINDING PERIPLASMIC PROTEIN-RELATED"/>
    <property type="match status" value="1"/>
</dbReference>
<dbReference type="EMBL" id="CP041690">
    <property type="protein sequence ID" value="QEE19238.1"/>
    <property type="molecule type" value="Genomic_DNA"/>
</dbReference>
<sequence>MRNSLVKALALAVSATTMMSAAPAMAQTKTLTISWWGFNGEKLEQYLLAPFREQCGCEIVFETGNNGERLNKLQIRGGAGVDVAYFSDSFSQQGIEAGLFQKFDASKVPNLANVYDLAKDPQGGYGPAYTLGRVGIVYDAAKVNPPITSWNDLWRADLAKSLSLPGITTTAGPMVVVKAGEHQGVDAFADADGAFAGIEALKPNVVKNYNTGSEMINLFSTGEITAAIAQDFTLAQIKAAVPTVEWADLKEGSIATVNTVNIPVGAAEPELAYQFINFLLSPEIQQKLAEEGVDAPVNKDVKLTPEQASLWTYGADLIAGLQTVDYAKMNAAKPGWIDRWNEIFGQ</sequence>
<keyword evidence="4" id="KW-1185">Reference proteome</keyword>
<dbReference type="Pfam" id="PF13416">
    <property type="entry name" value="SBP_bac_8"/>
    <property type="match status" value="1"/>
</dbReference>
<evidence type="ECO:0000256" key="1">
    <source>
        <dbReference type="ARBA" id="ARBA00022729"/>
    </source>
</evidence>
<dbReference type="Gene3D" id="3.40.190.10">
    <property type="entry name" value="Periplasmic binding protein-like II"/>
    <property type="match status" value="2"/>
</dbReference>
<name>A0A5B9DLG4_9HYPH</name>
<accession>A0A5B9DLG4</accession>
<dbReference type="Proteomes" id="UP000321062">
    <property type="component" value="Chromosome"/>
</dbReference>
<dbReference type="AlphaFoldDB" id="A0A5B9DLG4"/>
<gene>
    <name evidence="3" type="ORF">FNA67_03205</name>
</gene>
<proteinExistence type="predicted"/>
<dbReference type="InterPro" id="IPR006059">
    <property type="entry name" value="SBP"/>
</dbReference>
<protein>
    <submittedName>
        <fullName evidence="3">Extracellular solute-binding protein</fullName>
    </submittedName>
</protein>
<dbReference type="RefSeq" id="WP_049707683.1">
    <property type="nucleotide sequence ID" value="NZ_BMFM01000001.1"/>
</dbReference>
<dbReference type="SUPFAM" id="SSF53850">
    <property type="entry name" value="Periplasmic binding protein-like II"/>
    <property type="match status" value="1"/>
</dbReference>
<dbReference type="KEGG" id="yti:FNA67_03205"/>
<dbReference type="GO" id="GO:0030288">
    <property type="term" value="C:outer membrane-bounded periplasmic space"/>
    <property type="evidence" value="ECO:0007669"/>
    <property type="project" value="TreeGrafter"/>
</dbReference>
<keyword evidence="2" id="KW-0574">Periplasm</keyword>
<organism evidence="3 4">
    <name type="scientific">Paradevosia tibetensis</name>
    <dbReference type="NCBI Taxonomy" id="1447062"/>
    <lineage>
        <taxon>Bacteria</taxon>
        <taxon>Pseudomonadati</taxon>
        <taxon>Pseudomonadota</taxon>
        <taxon>Alphaproteobacteria</taxon>
        <taxon>Hyphomicrobiales</taxon>
        <taxon>Devosiaceae</taxon>
        <taxon>Paradevosia</taxon>
    </lineage>
</organism>
<dbReference type="GO" id="GO:0015888">
    <property type="term" value="P:thiamine transport"/>
    <property type="evidence" value="ECO:0007669"/>
    <property type="project" value="TreeGrafter"/>
</dbReference>
<reference evidence="3 4" key="1">
    <citation type="journal article" date="2015" name="Int. J. Syst. Evol. Microbiol.">
        <title>Youhaiella tibetensis gen. nov., sp. nov., isolated from subsurface sediment.</title>
        <authorList>
            <person name="Wang Y.X."/>
            <person name="Huang F.Q."/>
            <person name="Nogi Y."/>
            <person name="Pang S.J."/>
            <person name="Wang P.K."/>
            <person name="Lv J."/>
        </authorList>
    </citation>
    <scope>NUCLEOTIDE SEQUENCE [LARGE SCALE GENOMIC DNA]</scope>
    <source>
        <strain evidence="4">fig4</strain>
    </source>
</reference>
<evidence type="ECO:0000313" key="4">
    <source>
        <dbReference type="Proteomes" id="UP000321062"/>
    </source>
</evidence>
<dbReference type="PANTHER" id="PTHR30006:SF2">
    <property type="entry name" value="ABC TRANSPORTER SUBSTRATE-BINDING PROTEIN"/>
    <property type="match status" value="1"/>
</dbReference>
<evidence type="ECO:0000256" key="2">
    <source>
        <dbReference type="ARBA" id="ARBA00022764"/>
    </source>
</evidence>
<dbReference type="CDD" id="cd13589">
    <property type="entry name" value="PBP2_polyamine_RpCGA009"/>
    <property type="match status" value="1"/>
</dbReference>